<reference evidence="2" key="3">
    <citation type="submission" date="2015-04" db="UniProtKB">
        <authorList>
            <consortium name="EnsemblPlants"/>
        </authorList>
    </citation>
    <scope>IDENTIFICATION</scope>
    <source>
        <strain evidence="2">cv. Jemalong A17</strain>
    </source>
</reference>
<protein>
    <submittedName>
        <fullName evidence="1">Photosystem II D2 protein, putative</fullName>
    </submittedName>
</protein>
<dbReference type="EMBL" id="CM001223">
    <property type="protein sequence ID" value="AES78286.1"/>
    <property type="molecule type" value="Genomic_DNA"/>
</dbReference>
<reference evidence="1 3" key="2">
    <citation type="journal article" date="2014" name="BMC Genomics">
        <title>An improved genome release (version Mt4.0) for the model legume Medicago truncatula.</title>
        <authorList>
            <person name="Tang H."/>
            <person name="Krishnakumar V."/>
            <person name="Bidwell S."/>
            <person name="Rosen B."/>
            <person name="Chan A."/>
            <person name="Zhou S."/>
            <person name="Gentzbittel L."/>
            <person name="Childs K.L."/>
            <person name="Yandell M."/>
            <person name="Gundlach H."/>
            <person name="Mayer K.F."/>
            <person name="Schwartz D.C."/>
            <person name="Town C.D."/>
        </authorList>
    </citation>
    <scope>GENOME REANNOTATION</scope>
    <source>
        <strain evidence="2 3">cv. Jemalong A17</strain>
    </source>
</reference>
<gene>
    <name evidence="1" type="ordered locus">MTR_7g026870</name>
</gene>
<organism evidence="1 3">
    <name type="scientific">Medicago truncatula</name>
    <name type="common">Barrel medic</name>
    <name type="synonym">Medicago tribuloides</name>
    <dbReference type="NCBI Taxonomy" id="3880"/>
    <lineage>
        <taxon>Eukaryota</taxon>
        <taxon>Viridiplantae</taxon>
        <taxon>Streptophyta</taxon>
        <taxon>Embryophyta</taxon>
        <taxon>Tracheophyta</taxon>
        <taxon>Spermatophyta</taxon>
        <taxon>Magnoliopsida</taxon>
        <taxon>eudicotyledons</taxon>
        <taxon>Gunneridae</taxon>
        <taxon>Pentapetalae</taxon>
        <taxon>rosids</taxon>
        <taxon>fabids</taxon>
        <taxon>Fabales</taxon>
        <taxon>Fabaceae</taxon>
        <taxon>Papilionoideae</taxon>
        <taxon>50 kb inversion clade</taxon>
        <taxon>NPAAA clade</taxon>
        <taxon>Hologalegina</taxon>
        <taxon>IRL clade</taxon>
        <taxon>Trifolieae</taxon>
        <taxon>Medicago</taxon>
    </lineage>
</organism>
<dbReference type="Gene3D" id="3.30.559.10">
    <property type="entry name" value="Chloramphenicol acetyltransferase-like domain"/>
    <property type="match status" value="1"/>
</dbReference>
<evidence type="ECO:0000313" key="2">
    <source>
        <dbReference type="EnsemblPlants" id="AES78286"/>
    </source>
</evidence>
<evidence type="ECO:0000313" key="3">
    <source>
        <dbReference type="Proteomes" id="UP000002051"/>
    </source>
</evidence>
<dbReference type="HOGENOM" id="CLU_1725040_0_0_1"/>
<accession>G7L136</accession>
<dbReference type="PaxDb" id="3880-AES78286"/>
<reference evidence="1 3" key="1">
    <citation type="journal article" date="2011" name="Nature">
        <title>The Medicago genome provides insight into the evolution of rhizobial symbioses.</title>
        <authorList>
            <person name="Young N.D."/>
            <person name="Debelle F."/>
            <person name="Oldroyd G.E."/>
            <person name="Geurts R."/>
            <person name="Cannon S.B."/>
            <person name="Udvardi M.K."/>
            <person name="Benedito V.A."/>
            <person name="Mayer K.F."/>
            <person name="Gouzy J."/>
            <person name="Schoof H."/>
            <person name="Van de Peer Y."/>
            <person name="Proost S."/>
            <person name="Cook D.R."/>
            <person name="Meyers B.C."/>
            <person name="Spannagl M."/>
            <person name="Cheung F."/>
            <person name="De Mita S."/>
            <person name="Krishnakumar V."/>
            <person name="Gundlach H."/>
            <person name="Zhou S."/>
            <person name="Mudge J."/>
            <person name="Bharti A.K."/>
            <person name="Murray J.D."/>
            <person name="Naoumkina M.A."/>
            <person name="Rosen B."/>
            <person name="Silverstein K.A."/>
            <person name="Tang H."/>
            <person name="Rombauts S."/>
            <person name="Zhao P.X."/>
            <person name="Zhou P."/>
            <person name="Barbe V."/>
            <person name="Bardou P."/>
            <person name="Bechner M."/>
            <person name="Bellec A."/>
            <person name="Berger A."/>
            <person name="Berges H."/>
            <person name="Bidwell S."/>
            <person name="Bisseling T."/>
            <person name="Choisne N."/>
            <person name="Couloux A."/>
            <person name="Denny R."/>
            <person name="Deshpande S."/>
            <person name="Dai X."/>
            <person name="Doyle J.J."/>
            <person name="Dudez A.M."/>
            <person name="Farmer A.D."/>
            <person name="Fouteau S."/>
            <person name="Franken C."/>
            <person name="Gibelin C."/>
            <person name="Gish J."/>
            <person name="Goldstein S."/>
            <person name="Gonzalez A.J."/>
            <person name="Green P.J."/>
            <person name="Hallab A."/>
            <person name="Hartog M."/>
            <person name="Hua A."/>
            <person name="Humphray S.J."/>
            <person name="Jeong D.H."/>
            <person name="Jing Y."/>
            <person name="Jocker A."/>
            <person name="Kenton S.M."/>
            <person name="Kim D.J."/>
            <person name="Klee K."/>
            <person name="Lai H."/>
            <person name="Lang C."/>
            <person name="Lin S."/>
            <person name="Macmil S.L."/>
            <person name="Magdelenat G."/>
            <person name="Matthews L."/>
            <person name="McCorrison J."/>
            <person name="Monaghan E.L."/>
            <person name="Mun J.H."/>
            <person name="Najar F.Z."/>
            <person name="Nicholson C."/>
            <person name="Noirot C."/>
            <person name="O'Bleness M."/>
            <person name="Paule C.R."/>
            <person name="Poulain J."/>
            <person name="Prion F."/>
            <person name="Qin B."/>
            <person name="Qu C."/>
            <person name="Retzel E.F."/>
            <person name="Riddle C."/>
            <person name="Sallet E."/>
            <person name="Samain S."/>
            <person name="Samson N."/>
            <person name="Sanders I."/>
            <person name="Saurat O."/>
            <person name="Scarpelli C."/>
            <person name="Schiex T."/>
            <person name="Segurens B."/>
            <person name="Severin A.J."/>
            <person name="Sherrier D.J."/>
            <person name="Shi R."/>
            <person name="Sims S."/>
            <person name="Singer S.R."/>
            <person name="Sinharoy S."/>
            <person name="Sterck L."/>
            <person name="Viollet A."/>
            <person name="Wang B.B."/>
            <person name="Wang K."/>
            <person name="Wang M."/>
            <person name="Wang X."/>
            <person name="Warfsmann J."/>
            <person name="Weissenbach J."/>
            <person name="White D.D."/>
            <person name="White J.D."/>
            <person name="Wiley G.B."/>
            <person name="Wincker P."/>
            <person name="Xing Y."/>
            <person name="Yang L."/>
            <person name="Yao Z."/>
            <person name="Ying F."/>
            <person name="Zhai J."/>
            <person name="Zhou L."/>
            <person name="Zuber A."/>
            <person name="Denarie J."/>
            <person name="Dixon R.A."/>
            <person name="May G.D."/>
            <person name="Schwartz D.C."/>
            <person name="Rogers J."/>
            <person name="Quetier F."/>
            <person name="Town C.D."/>
            <person name="Roe B.A."/>
        </authorList>
    </citation>
    <scope>NUCLEOTIDE SEQUENCE [LARGE SCALE GENOMIC DNA]</scope>
    <source>
        <strain evidence="1">A17</strain>
        <strain evidence="2 3">cv. Jemalong A17</strain>
    </source>
</reference>
<dbReference type="AlphaFoldDB" id="G7L136"/>
<keyword evidence="3" id="KW-1185">Reference proteome</keyword>
<proteinExistence type="predicted"/>
<dbReference type="InterPro" id="IPR023213">
    <property type="entry name" value="CAT-like_dom_sf"/>
</dbReference>
<dbReference type="EnsemblPlants" id="AES78286">
    <property type="protein sequence ID" value="AES78286"/>
    <property type="gene ID" value="MTR_7g026870"/>
</dbReference>
<evidence type="ECO:0000313" key="1">
    <source>
        <dbReference type="EMBL" id="AES78286.1"/>
    </source>
</evidence>
<name>G7L136_MEDTR</name>
<sequence length="152" mass="17229">MSKTDHQALYWAISHALRIRLAHIVLCRFEIFNTKNILLNECIRAWMAAQDQAHQNLVFPEEVLPSGNARLINLYSKLLGAHAVLIVFLPRAMNLLFVPPLPEDYFGNSIISCIVKMKVGELLDEGGLYKGACEMNKLIASHTDEKLKNHYV</sequence>
<dbReference type="Proteomes" id="UP000002051">
    <property type="component" value="Unassembled WGS sequence"/>
</dbReference>
<dbReference type="STRING" id="3880.G7L136"/>